<dbReference type="AlphaFoldDB" id="E6PDF7"/>
<name>E6PDF7_9ZZZZ</name>
<evidence type="ECO:0000313" key="2">
    <source>
        <dbReference type="EMBL" id="CBI00990.1"/>
    </source>
</evidence>
<gene>
    <name evidence="1" type="ORF">CARN1_1594</name>
    <name evidence="2" type="ORF">CARN4_0341</name>
</gene>
<reference evidence="1" key="1">
    <citation type="submission" date="2009-10" db="EMBL/GenBank/DDBJ databases">
        <title>Diversity of trophic interactions inside an arsenic-rich microbial ecosystem.</title>
        <authorList>
            <person name="Bertin P.N."/>
            <person name="Heinrich-Salmeron A."/>
            <person name="Pelletier E."/>
            <person name="Goulhen-Chollet F."/>
            <person name="Arsene-Ploetze F."/>
            <person name="Gallien S."/>
            <person name="Calteau A."/>
            <person name="Vallenet D."/>
            <person name="Casiot C."/>
            <person name="Chane-Woon-Ming B."/>
            <person name="Giloteaux L."/>
            <person name="Barakat M."/>
            <person name="Bonnefoy V."/>
            <person name="Bruneel O."/>
            <person name="Chandler M."/>
            <person name="Cleiss J."/>
            <person name="Duran R."/>
            <person name="Elbaz-Poulichet F."/>
            <person name="Fonknechten N."/>
            <person name="Lauga B."/>
            <person name="Mornico D."/>
            <person name="Ortet P."/>
            <person name="Schaeffer C."/>
            <person name="Siguier P."/>
            <person name="Alexander Thil Smith A."/>
            <person name="Van Dorsselaer A."/>
            <person name="Weissenbach J."/>
            <person name="Medigue C."/>
            <person name="Le Paslier D."/>
        </authorList>
    </citation>
    <scope>NUCLEOTIDE SEQUENCE</scope>
</reference>
<comment type="caution">
    <text evidence="1">The sequence shown here is derived from an EMBL/GenBank/DDBJ whole genome shotgun (WGS) entry which is preliminary data.</text>
</comment>
<dbReference type="EMBL" id="CABO01000012">
    <property type="protein sequence ID" value="CBI00990.1"/>
    <property type="molecule type" value="Genomic_DNA"/>
</dbReference>
<sequence length="43" mass="4788">MATIQTPVGFILEPFLFVKPLFSSGKREFAAAINAVQHFINVH</sequence>
<dbReference type="EMBL" id="CABL01000002">
    <property type="protein sequence ID" value="CBH74492.1"/>
    <property type="molecule type" value="Genomic_DNA"/>
</dbReference>
<accession>E6PDF7</accession>
<evidence type="ECO:0000313" key="1">
    <source>
        <dbReference type="EMBL" id="CBH74492.1"/>
    </source>
</evidence>
<proteinExistence type="predicted"/>
<organism evidence="1">
    <name type="scientific">mine drainage metagenome</name>
    <dbReference type="NCBI Taxonomy" id="410659"/>
    <lineage>
        <taxon>unclassified sequences</taxon>
        <taxon>metagenomes</taxon>
        <taxon>ecological metagenomes</taxon>
    </lineage>
</organism>
<protein>
    <submittedName>
        <fullName evidence="1">Uncharacterized protein</fullName>
    </submittedName>
</protein>